<dbReference type="GO" id="GO:0034551">
    <property type="term" value="P:mitochondrial respiratory chain complex III assembly"/>
    <property type="evidence" value="ECO:0007669"/>
    <property type="project" value="TreeGrafter"/>
</dbReference>
<evidence type="ECO:0000256" key="6">
    <source>
        <dbReference type="ARBA" id="ARBA00032983"/>
    </source>
</evidence>
<dbReference type="PANTHER" id="PTHR34260:SF1">
    <property type="entry name" value="UBIQUINOL-CYTOCHROME-C REDUCTASE COMPLEX ASSEMBLY FACTOR 2"/>
    <property type="match status" value="1"/>
</dbReference>
<evidence type="ECO:0000313" key="8">
    <source>
        <dbReference type="Proteomes" id="UP000014500"/>
    </source>
</evidence>
<dbReference type="InterPro" id="IPR037698">
    <property type="entry name" value="UQCC2"/>
</dbReference>
<dbReference type="AlphaFoldDB" id="T1JKJ4"/>
<keyword evidence="4" id="KW-1135">Mitochondrion nucleoid</keyword>
<dbReference type="HOGENOM" id="CLU_162766_0_0_1"/>
<keyword evidence="3" id="KW-0496">Mitochondrion</keyword>
<evidence type="ECO:0000256" key="5">
    <source>
        <dbReference type="ARBA" id="ARBA00031206"/>
    </source>
</evidence>
<comment type="subcellular location">
    <subcellularLocation>
        <location evidence="1">Mitochondrion matrix</location>
        <location evidence="1">Mitochondrion nucleoid</location>
    </subcellularLocation>
</comment>
<evidence type="ECO:0000256" key="4">
    <source>
        <dbReference type="ARBA" id="ARBA00023271"/>
    </source>
</evidence>
<organism evidence="7 8">
    <name type="scientific">Strigamia maritima</name>
    <name type="common">European centipede</name>
    <name type="synonym">Geophilus maritimus</name>
    <dbReference type="NCBI Taxonomy" id="126957"/>
    <lineage>
        <taxon>Eukaryota</taxon>
        <taxon>Metazoa</taxon>
        <taxon>Ecdysozoa</taxon>
        <taxon>Arthropoda</taxon>
        <taxon>Myriapoda</taxon>
        <taxon>Chilopoda</taxon>
        <taxon>Pleurostigmophora</taxon>
        <taxon>Geophilomorpha</taxon>
        <taxon>Linotaeniidae</taxon>
        <taxon>Strigamia</taxon>
    </lineage>
</organism>
<dbReference type="STRING" id="126957.T1JKJ4"/>
<dbReference type="EMBL" id="JH431265">
    <property type="status" value="NOT_ANNOTATED_CDS"/>
    <property type="molecule type" value="Genomic_DNA"/>
</dbReference>
<evidence type="ECO:0000256" key="2">
    <source>
        <dbReference type="ARBA" id="ARBA00022946"/>
    </source>
</evidence>
<dbReference type="PANTHER" id="PTHR34260">
    <property type="entry name" value="UBIQUINOL-CYTOCHROME-C REDUCTASE COMPLEX ASSEMBLY FACTOR 2"/>
    <property type="match status" value="1"/>
</dbReference>
<sequence>MSQTYKKFLRLLDKWPIDPTKTGRDLGEHIRVKIAQGFRQGETSVVNERECEKTYASLSRIASNYYGDKYKRRFESSASGLSADDCRRIISNDGLKEVENIYASRLEKMKMFFKRKQTDAT</sequence>
<dbReference type="EnsemblMetazoa" id="SMAR014374-RA">
    <property type="protein sequence ID" value="SMAR014374-PA"/>
    <property type="gene ID" value="SMAR014374"/>
</dbReference>
<dbReference type="Pfam" id="PF20180">
    <property type="entry name" value="UQCC2_CBP6"/>
    <property type="match status" value="1"/>
</dbReference>
<dbReference type="OMA" id="CEEWPKD"/>
<proteinExistence type="predicted"/>
<reference evidence="8" key="1">
    <citation type="submission" date="2011-05" db="EMBL/GenBank/DDBJ databases">
        <authorList>
            <person name="Richards S.R."/>
            <person name="Qu J."/>
            <person name="Jiang H."/>
            <person name="Jhangiani S.N."/>
            <person name="Agravi P."/>
            <person name="Goodspeed R."/>
            <person name="Gross S."/>
            <person name="Mandapat C."/>
            <person name="Jackson L."/>
            <person name="Mathew T."/>
            <person name="Pu L."/>
            <person name="Thornton R."/>
            <person name="Saada N."/>
            <person name="Wilczek-Boney K.B."/>
            <person name="Lee S."/>
            <person name="Kovar C."/>
            <person name="Wu Y."/>
            <person name="Scherer S.E."/>
            <person name="Worley K.C."/>
            <person name="Muzny D.M."/>
            <person name="Gibbs R."/>
        </authorList>
    </citation>
    <scope>NUCLEOTIDE SEQUENCE</scope>
    <source>
        <strain evidence="8">Brora</strain>
    </source>
</reference>
<dbReference type="Proteomes" id="UP000014500">
    <property type="component" value="Unassembled WGS sequence"/>
</dbReference>
<evidence type="ECO:0000313" key="7">
    <source>
        <dbReference type="EnsemblMetazoa" id="SMAR014374-PA"/>
    </source>
</evidence>
<accession>T1JKJ4</accession>
<dbReference type="GO" id="GO:0042645">
    <property type="term" value="C:mitochondrial nucleoid"/>
    <property type="evidence" value="ECO:0007669"/>
    <property type="project" value="UniProtKB-SubCell"/>
</dbReference>
<evidence type="ECO:0000256" key="3">
    <source>
        <dbReference type="ARBA" id="ARBA00023128"/>
    </source>
</evidence>
<protein>
    <recommendedName>
        <fullName evidence="6">Mitochondrial nucleoid factor 1</fullName>
    </recommendedName>
    <alternativeName>
        <fullName evidence="5">Mitochondrial protein M19</fullName>
    </alternativeName>
</protein>
<dbReference type="eggNOG" id="ENOG502S2M4">
    <property type="taxonomic scope" value="Eukaryota"/>
</dbReference>
<keyword evidence="8" id="KW-1185">Reference proteome</keyword>
<reference evidence="7" key="2">
    <citation type="submission" date="2015-02" db="UniProtKB">
        <authorList>
            <consortium name="EnsemblMetazoa"/>
        </authorList>
    </citation>
    <scope>IDENTIFICATION</scope>
</reference>
<keyword evidence="2" id="KW-0809">Transit peptide</keyword>
<evidence type="ECO:0000256" key="1">
    <source>
        <dbReference type="ARBA" id="ARBA00004436"/>
    </source>
</evidence>
<name>T1JKJ4_STRMM</name>
<dbReference type="PhylomeDB" id="T1JKJ4"/>